<comment type="caution">
    <text evidence="5">The sequence shown here is derived from an EMBL/GenBank/DDBJ whole genome shotgun (WGS) entry which is preliminary data.</text>
</comment>
<dbReference type="SUPFAM" id="SSF102114">
    <property type="entry name" value="Radical SAM enzymes"/>
    <property type="match status" value="1"/>
</dbReference>
<dbReference type="InterPro" id="IPR007197">
    <property type="entry name" value="rSAM"/>
</dbReference>
<evidence type="ECO:0000256" key="2">
    <source>
        <dbReference type="ARBA" id="ARBA00022723"/>
    </source>
</evidence>
<organism evidence="5 6">
    <name type="scientific">Candidatus Terrybacteria bacterium RIFCSPHIGHO2_02_41_19</name>
    <dbReference type="NCBI Taxonomy" id="1802364"/>
    <lineage>
        <taxon>Bacteria</taxon>
        <taxon>Candidatus Terryibacteriota</taxon>
    </lineage>
</organism>
<reference evidence="5 6" key="1">
    <citation type="journal article" date="2016" name="Nat. Commun.">
        <title>Thousands of microbial genomes shed light on interconnected biogeochemical processes in an aquifer system.</title>
        <authorList>
            <person name="Anantharaman K."/>
            <person name="Brown C.T."/>
            <person name="Hug L.A."/>
            <person name="Sharon I."/>
            <person name="Castelle C.J."/>
            <person name="Probst A.J."/>
            <person name="Thomas B.C."/>
            <person name="Singh A."/>
            <person name="Wilkins M.J."/>
            <person name="Karaoz U."/>
            <person name="Brodie E.L."/>
            <person name="Williams K.H."/>
            <person name="Hubbard S.S."/>
            <person name="Banfield J.F."/>
        </authorList>
    </citation>
    <scope>NUCLEOTIDE SEQUENCE [LARGE SCALE GENOMIC DNA]</scope>
</reference>
<dbReference type="Gene3D" id="3.20.20.70">
    <property type="entry name" value="Aldolase class I"/>
    <property type="match status" value="1"/>
</dbReference>
<evidence type="ECO:0000313" key="5">
    <source>
        <dbReference type="EMBL" id="OHA50634.1"/>
    </source>
</evidence>
<dbReference type="InterPro" id="IPR013785">
    <property type="entry name" value="Aldolase_TIM"/>
</dbReference>
<keyword evidence="1" id="KW-0949">S-adenosyl-L-methionine</keyword>
<evidence type="ECO:0000256" key="1">
    <source>
        <dbReference type="ARBA" id="ARBA00022691"/>
    </source>
</evidence>
<sequence length="326" mass="37341">MIYRGCKNACPYCEVPNTASDLKETNFLPVFKTLGLLGGNIKRLEFIGGEMLDYPFINEIVYIGNKSNIERLVLITSAINKKKLDEVARISNPSKWGFCFTLDMLPLETAKYLSDPDLAGSARKSKAGWEAFYQYEKFWRRGHVTIGRHNLKDLPKIAKVIMDNGAYFNCCPIIYSRQERDSGRLPFIFRPQNFPNIALRMEDRETAKQVMGELKSIKKSYGPLFLPSEEYLDLITQCCKESYEMYPCGCGGKMPYLRIGDKVCPDNTFGLMVCSDFYLDGYSVKDWIEKKEEVENAWVKNPRRQFCAKHEGCAWSVSLTLSSSQK</sequence>
<evidence type="ECO:0000313" key="6">
    <source>
        <dbReference type="Proteomes" id="UP000178646"/>
    </source>
</evidence>
<keyword evidence="4" id="KW-0411">Iron-sulfur</keyword>
<dbReference type="GO" id="GO:0046872">
    <property type="term" value="F:metal ion binding"/>
    <property type="evidence" value="ECO:0007669"/>
    <property type="project" value="UniProtKB-KW"/>
</dbReference>
<dbReference type="GO" id="GO:0051536">
    <property type="term" value="F:iron-sulfur cluster binding"/>
    <property type="evidence" value="ECO:0007669"/>
    <property type="project" value="UniProtKB-KW"/>
</dbReference>
<evidence type="ECO:0008006" key="7">
    <source>
        <dbReference type="Google" id="ProtNLM"/>
    </source>
</evidence>
<keyword evidence="2" id="KW-0479">Metal-binding</keyword>
<dbReference type="AlphaFoldDB" id="A0A1G2PQN6"/>
<dbReference type="SFLD" id="SFLDS00029">
    <property type="entry name" value="Radical_SAM"/>
    <property type="match status" value="1"/>
</dbReference>
<dbReference type="Proteomes" id="UP000178646">
    <property type="component" value="Unassembled WGS sequence"/>
</dbReference>
<dbReference type="GO" id="GO:0003824">
    <property type="term" value="F:catalytic activity"/>
    <property type="evidence" value="ECO:0007669"/>
    <property type="project" value="InterPro"/>
</dbReference>
<accession>A0A1G2PQN6</accession>
<gene>
    <name evidence="5" type="ORF">A2W59_01490</name>
</gene>
<proteinExistence type="predicted"/>
<evidence type="ECO:0000256" key="3">
    <source>
        <dbReference type="ARBA" id="ARBA00023004"/>
    </source>
</evidence>
<name>A0A1G2PQN6_9BACT</name>
<dbReference type="InterPro" id="IPR058240">
    <property type="entry name" value="rSAM_sf"/>
</dbReference>
<dbReference type="EMBL" id="MHSU01000012">
    <property type="protein sequence ID" value="OHA50634.1"/>
    <property type="molecule type" value="Genomic_DNA"/>
</dbReference>
<protein>
    <recommendedName>
        <fullName evidence="7">Radical SAM core domain-containing protein</fullName>
    </recommendedName>
</protein>
<keyword evidence="3" id="KW-0408">Iron</keyword>
<evidence type="ECO:0000256" key="4">
    <source>
        <dbReference type="ARBA" id="ARBA00023014"/>
    </source>
</evidence>